<sequence>MNTSPSRTQITLVQSPACHFCEDAAETLSALAQSFPIEVAQVPLESPLGSRLVAAHRPALNPLVLVDGEYFSAGRLPRKKLTRLLERRAATAAVEVR</sequence>
<reference evidence="1 2" key="1">
    <citation type="submission" date="2023-09" db="EMBL/GenBank/DDBJ databases">
        <title>Demequina sp. a novel bacteria isolated from Capsicum annuum.</title>
        <authorList>
            <person name="Humaira Z."/>
            <person name="Lee J."/>
            <person name="Cho D."/>
        </authorList>
    </citation>
    <scope>NUCLEOTIDE SEQUENCE [LARGE SCALE GENOMIC DNA]</scope>
    <source>
        <strain evidence="1 2">OYTSA14</strain>
    </source>
</reference>
<dbReference type="Proteomes" id="UP001304125">
    <property type="component" value="Chromosome"/>
</dbReference>
<name>A0AA96F549_9MICO</name>
<gene>
    <name evidence="1" type="ORF">RN606_11280</name>
</gene>
<evidence type="ECO:0000313" key="2">
    <source>
        <dbReference type="Proteomes" id="UP001304125"/>
    </source>
</evidence>
<proteinExistence type="predicted"/>
<dbReference type="InterPro" id="IPR036249">
    <property type="entry name" value="Thioredoxin-like_sf"/>
</dbReference>
<organism evidence="1 2">
    <name type="scientific">Demequina capsici</name>
    <dbReference type="NCBI Taxonomy" id="3075620"/>
    <lineage>
        <taxon>Bacteria</taxon>
        <taxon>Bacillati</taxon>
        <taxon>Actinomycetota</taxon>
        <taxon>Actinomycetes</taxon>
        <taxon>Micrococcales</taxon>
        <taxon>Demequinaceae</taxon>
        <taxon>Demequina</taxon>
    </lineage>
</organism>
<evidence type="ECO:0000313" key="1">
    <source>
        <dbReference type="EMBL" id="WNM23934.1"/>
    </source>
</evidence>
<keyword evidence="2" id="KW-1185">Reference proteome</keyword>
<accession>A0AA96F549</accession>
<dbReference type="Gene3D" id="3.40.30.10">
    <property type="entry name" value="Glutaredoxin"/>
    <property type="match status" value="1"/>
</dbReference>
<dbReference type="EMBL" id="CP134879">
    <property type="protein sequence ID" value="WNM23934.1"/>
    <property type="molecule type" value="Genomic_DNA"/>
</dbReference>
<protein>
    <submittedName>
        <fullName evidence="1">Glutaredoxin</fullName>
    </submittedName>
</protein>
<dbReference type="AlphaFoldDB" id="A0AA96F549"/>
<dbReference type="RefSeq" id="WP_313497231.1">
    <property type="nucleotide sequence ID" value="NZ_CP134879.1"/>
</dbReference>
<dbReference type="SUPFAM" id="SSF52833">
    <property type="entry name" value="Thioredoxin-like"/>
    <property type="match status" value="1"/>
</dbReference>